<dbReference type="GO" id="GO:0008270">
    <property type="term" value="F:zinc ion binding"/>
    <property type="evidence" value="ECO:0007669"/>
    <property type="project" value="UniProtKB-KW"/>
</dbReference>
<accession>A0AAD5UQD4</accession>
<keyword evidence="4" id="KW-0863">Zinc-finger</keyword>
<comment type="caution">
    <text evidence="7">The sequence shown here is derived from an EMBL/GenBank/DDBJ whole genome shotgun (WGS) entry which is preliminary data.</text>
</comment>
<evidence type="ECO:0000259" key="6">
    <source>
        <dbReference type="PROSITE" id="PS50103"/>
    </source>
</evidence>
<feature type="zinc finger region" description="C3H1-type" evidence="4">
    <location>
        <begin position="383"/>
        <end position="410"/>
    </location>
</feature>
<evidence type="ECO:0000256" key="5">
    <source>
        <dbReference type="SAM" id="MobiDB-lite"/>
    </source>
</evidence>
<dbReference type="PROSITE" id="PS50103">
    <property type="entry name" value="ZF_C3H1"/>
    <property type="match status" value="2"/>
</dbReference>
<dbReference type="Proteomes" id="UP001212997">
    <property type="component" value="Unassembled WGS sequence"/>
</dbReference>
<keyword evidence="2 3" id="KW-0040">ANK repeat</keyword>
<organism evidence="7 8">
    <name type="scientific">Meripilus lineatus</name>
    <dbReference type="NCBI Taxonomy" id="2056292"/>
    <lineage>
        <taxon>Eukaryota</taxon>
        <taxon>Fungi</taxon>
        <taxon>Dikarya</taxon>
        <taxon>Basidiomycota</taxon>
        <taxon>Agaricomycotina</taxon>
        <taxon>Agaricomycetes</taxon>
        <taxon>Polyporales</taxon>
        <taxon>Meripilaceae</taxon>
        <taxon>Meripilus</taxon>
    </lineage>
</organism>
<evidence type="ECO:0000313" key="7">
    <source>
        <dbReference type="EMBL" id="KAJ3474922.1"/>
    </source>
</evidence>
<dbReference type="InterPro" id="IPR002110">
    <property type="entry name" value="Ankyrin_rpt"/>
</dbReference>
<feature type="region of interest" description="Disordered" evidence="5">
    <location>
        <begin position="462"/>
        <end position="525"/>
    </location>
</feature>
<feature type="compositionally biased region" description="Polar residues" evidence="5">
    <location>
        <begin position="462"/>
        <end position="482"/>
    </location>
</feature>
<feature type="compositionally biased region" description="Basic residues" evidence="5">
    <location>
        <begin position="416"/>
        <end position="435"/>
    </location>
</feature>
<evidence type="ECO:0000313" key="8">
    <source>
        <dbReference type="Proteomes" id="UP001212997"/>
    </source>
</evidence>
<dbReference type="AlphaFoldDB" id="A0AAD5UQD4"/>
<feature type="domain" description="C3H1-type" evidence="6">
    <location>
        <begin position="383"/>
        <end position="410"/>
    </location>
</feature>
<dbReference type="PANTHER" id="PTHR24173">
    <property type="entry name" value="ANKYRIN REPEAT CONTAINING"/>
    <property type="match status" value="1"/>
</dbReference>
<proteinExistence type="predicted"/>
<dbReference type="Gene3D" id="1.25.40.20">
    <property type="entry name" value="Ankyrin repeat-containing domain"/>
    <property type="match status" value="1"/>
</dbReference>
<dbReference type="SMART" id="SM00248">
    <property type="entry name" value="ANK"/>
    <property type="match status" value="2"/>
</dbReference>
<keyword evidence="1" id="KW-0677">Repeat</keyword>
<dbReference type="Pfam" id="PF12796">
    <property type="entry name" value="Ank_2"/>
    <property type="match status" value="1"/>
</dbReference>
<feature type="region of interest" description="Disordered" evidence="5">
    <location>
        <begin position="414"/>
        <end position="442"/>
    </location>
</feature>
<feature type="domain" description="C3H1-type" evidence="6">
    <location>
        <begin position="162"/>
        <end position="187"/>
    </location>
</feature>
<evidence type="ECO:0000256" key="1">
    <source>
        <dbReference type="ARBA" id="ARBA00022737"/>
    </source>
</evidence>
<dbReference type="GO" id="GO:0010468">
    <property type="term" value="P:regulation of gene expression"/>
    <property type="evidence" value="ECO:0007669"/>
    <property type="project" value="UniProtKB-ARBA"/>
</dbReference>
<dbReference type="InterPro" id="IPR036770">
    <property type="entry name" value="Ankyrin_rpt-contain_sf"/>
</dbReference>
<feature type="compositionally biased region" description="Pro residues" evidence="5">
    <location>
        <begin position="228"/>
        <end position="247"/>
    </location>
</feature>
<reference evidence="7" key="1">
    <citation type="submission" date="2022-07" db="EMBL/GenBank/DDBJ databases">
        <title>Genome Sequence of Physisporinus lineatus.</title>
        <authorList>
            <person name="Buettner E."/>
        </authorList>
    </citation>
    <scope>NUCLEOTIDE SEQUENCE</scope>
    <source>
        <strain evidence="7">VT162</strain>
    </source>
</reference>
<dbReference type="SUPFAM" id="SSF48403">
    <property type="entry name" value="Ankyrin repeat"/>
    <property type="match status" value="1"/>
</dbReference>
<dbReference type="EMBL" id="JANAWD010000954">
    <property type="protein sequence ID" value="KAJ3474922.1"/>
    <property type="molecule type" value="Genomic_DNA"/>
</dbReference>
<sequence length="597" mass="63161">MVSPLWKACAEGDLEKVQALLNDSPSPDVEIKDHTGVTPLICAVQNGHTEIVRLLLAKGADPSNVSSQGSPESYTSDQAILDLLVAAKNKIVPNGHQSESGYPGDTTDPTKTYYPPPPGPYYYPGMPVPPPVHPDGSIAYYPPPHPSADHNGGLPNLPPPDIARMIPCRYFPACRYGTSCIFAHPQTPYLQGPLPPPAQYPAPFEHMTPAPYPSYYAVPSHAFPPPPNGVPTNPVSPPLANPPPLAHPPVAHSRSGSELVSPIQAPFSPSGVPPSSSIPHSLACLAHLRTPWPNADSCTRSTYSLSSTPPGPLPPHYVVQRDSVGQYQPQGIFPNGTADAVTSPKSPPLHSQADGFGPGPMNREVMTHHRRGSARRPSFSGLGRAKPPCLFFPSGRCRNGVECRFPHILPDGVVGHHPHPHPHHFSNRGGHRPRPPPHVNGIASIEDKFASLNVHEQEAQAIPNNTQPNGASDGSSRSQSTEPGGKGRGYQGFRPPFATSPARLDKRPPVAPKPQRVPSADEFPVLGGGSGGITPPLRVNGPTAAQVLQAPAPGRSQPGTRGGSPENIMLSKMLNKLTVSFATIAASDVVKEVSVTA</sequence>
<keyword evidence="4" id="KW-0862">Zinc</keyword>
<evidence type="ECO:0000256" key="2">
    <source>
        <dbReference type="ARBA" id="ARBA00023043"/>
    </source>
</evidence>
<feature type="repeat" description="ANK" evidence="3">
    <location>
        <begin position="35"/>
        <end position="67"/>
    </location>
</feature>
<dbReference type="SMART" id="SM00356">
    <property type="entry name" value="ZnF_C3H1"/>
    <property type="match status" value="2"/>
</dbReference>
<dbReference type="Pfam" id="PF14608">
    <property type="entry name" value="zf-CCCH_2"/>
    <property type="match status" value="2"/>
</dbReference>
<feature type="zinc finger region" description="C3H1-type" evidence="4">
    <location>
        <begin position="162"/>
        <end position="187"/>
    </location>
</feature>
<feature type="region of interest" description="Disordered" evidence="5">
    <location>
        <begin position="333"/>
        <end position="356"/>
    </location>
</feature>
<gene>
    <name evidence="7" type="ORF">NLI96_g12173</name>
</gene>
<dbReference type="InterPro" id="IPR000571">
    <property type="entry name" value="Znf_CCCH"/>
</dbReference>
<dbReference type="PROSITE" id="PS50088">
    <property type="entry name" value="ANK_REPEAT"/>
    <property type="match status" value="1"/>
</dbReference>
<keyword evidence="4" id="KW-0479">Metal-binding</keyword>
<feature type="region of interest" description="Disordered" evidence="5">
    <location>
        <begin position="228"/>
        <end position="256"/>
    </location>
</feature>
<keyword evidence="8" id="KW-1185">Reference proteome</keyword>
<name>A0AAD5UQD4_9APHY</name>
<protein>
    <recommendedName>
        <fullName evidence="6">C3H1-type domain-containing protein</fullName>
    </recommendedName>
</protein>
<dbReference type="PANTHER" id="PTHR24173:SF74">
    <property type="entry name" value="ANKYRIN REPEAT DOMAIN-CONTAINING PROTEIN 16"/>
    <property type="match status" value="1"/>
</dbReference>
<dbReference type="PROSITE" id="PS50297">
    <property type="entry name" value="ANK_REP_REGION"/>
    <property type="match status" value="1"/>
</dbReference>
<evidence type="ECO:0000256" key="4">
    <source>
        <dbReference type="PROSITE-ProRule" id="PRU00723"/>
    </source>
</evidence>
<evidence type="ECO:0000256" key="3">
    <source>
        <dbReference type="PROSITE-ProRule" id="PRU00023"/>
    </source>
</evidence>